<evidence type="ECO:0000313" key="3">
    <source>
        <dbReference type="Proteomes" id="UP001487740"/>
    </source>
</evidence>
<evidence type="ECO:0000256" key="1">
    <source>
        <dbReference type="SAM" id="SignalP"/>
    </source>
</evidence>
<feature type="chain" id="PRO_5043508538" description="Secreted protein" evidence="1">
    <location>
        <begin position="24"/>
        <end position="75"/>
    </location>
</feature>
<evidence type="ECO:0000313" key="2">
    <source>
        <dbReference type="EMBL" id="KAK8375671.1"/>
    </source>
</evidence>
<accession>A0AAW0SL81</accession>
<dbReference type="EMBL" id="JARAKH010000049">
    <property type="protein sequence ID" value="KAK8375671.1"/>
    <property type="molecule type" value="Genomic_DNA"/>
</dbReference>
<protein>
    <recommendedName>
        <fullName evidence="4">Secreted protein</fullName>
    </recommendedName>
</protein>
<evidence type="ECO:0008006" key="4">
    <source>
        <dbReference type="Google" id="ProtNLM"/>
    </source>
</evidence>
<dbReference type="Proteomes" id="UP001487740">
    <property type="component" value="Unassembled WGS sequence"/>
</dbReference>
<feature type="signal peptide" evidence="1">
    <location>
        <begin position="1"/>
        <end position="23"/>
    </location>
</feature>
<sequence>MIFQVLKLALVTRKLIWIDVSAGASGAWHLDGGRLSCLRLICLASAPQSVVVGGVTGSTKRHYQWRWHIEMFSSS</sequence>
<keyword evidence="3" id="KW-1185">Reference proteome</keyword>
<name>A0AAW0SL81_SCYPA</name>
<organism evidence="2 3">
    <name type="scientific">Scylla paramamosain</name>
    <name type="common">Mud crab</name>
    <dbReference type="NCBI Taxonomy" id="85552"/>
    <lineage>
        <taxon>Eukaryota</taxon>
        <taxon>Metazoa</taxon>
        <taxon>Ecdysozoa</taxon>
        <taxon>Arthropoda</taxon>
        <taxon>Crustacea</taxon>
        <taxon>Multicrustacea</taxon>
        <taxon>Malacostraca</taxon>
        <taxon>Eumalacostraca</taxon>
        <taxon>Eucarida</taxon>
        <taxon>Decapoda</taxon>
        <taxon>Pleocyemata</taxon>
        <taxon>Brachyura</taxon>
        <taxon>Eubrachyura</taxon>
        <taxon>Portunoidea</taxon>
        <taxon>Portunidae</taxon>
        <taxon>Portuninae</taxon>
        <taxon>Scylla</taxon>
    </lineage>
</organism>
<comment type="caution">
    <text evidence="2">The sequence shown here is derived from an EMBL/GenBank/DDBJ whole genome shotgun (WGS) entry which is preliminary data.</text>
</comment>
<gene>
    <name evidence="2" type="ORF">O3P69_008454</name>
</gene>
<keyword evidence="1" id="KW-0732">Signal</keyword>
<dbReference type="AlphaFoldDB" id="A0AAW0SL81"/>
<reference evidence="2 3" key="1">
    <citation type="submission" date="2023-03" db="EMBL/GenBank/DDBJ databases">
        <title>High-quality genome of Scylla paramamosain provides insights in environmental adaptation.</title>
        <authorList>
            <person name="Zhang L."/>
        </authorList>
    </citation>
    <scope>NUCLEOTIDE SEQUENCE [LARGE SCALE GENOMIC DNA]</scope>
    <source>
        <strain evidence="2">LZ_2023a</strain>
        <tissue evidence="2">Muscle</tissue>
    </source>
</reference>
<proteinExistence type="predicted"/>